<dbReference type="PANTHER" id="PTHR10704">
    <property type="entry name" value="CARBOHYDRATE SULFOTRANSFERASE"/>
    <property type="match status" value="1"/>
</dbReference>
<reference evidence="2 3" key="1">
    <citation type="submission" date="2022-05" db="EMBL/GenBank/DDBJ databases">
        <authorList>
            <consortium name="Genoscope - CEA"/>
            <person name="William W."/>
        </authorList>
    </citation>
    <scope>NUCLEOTIDE SEQUENCE [LARGE SCALE GENOMIC DNA]</scope>
</reference>
<keyword evidence="3" id="KW-1185">Reference proteome</keyword>
<dbReference type="Proteomes" id="UP001159405">
    <property type="component" value="Unassembled WGS sequence"/>
</dbReference>
<accession>A0ABN8QNX6</accession>
<sequence>MMPTIFLLRCLFSFCCFFAAILVCTLMSRLQQLTISGDSTEGTARKTQGEFIEKDTQNQNENLLTPRARRRSLIIFGHDRSGTTFISTMFAKDPQIFLVYEPLWITKYWKFYQGLDCLNCDLEVVNSIVSCNFSRYSTSRKFLYYVEAPWTGALPVNIFKTPKFCNKLNSMNNELHCPKPRDNPEFVDDVCRTKFKHSVVKVSPVRLPREKIANLVPQVLLENPDVDVRILHLVRDPRGNINSRIDIKWIKDFPNPHLGKTARELCSTIAENLAYAKTTLKKFNLDHRYKVVLYKQIADDPLGTARDIYKFAEFSMPLETEKWILESTRPNGDQLKKALEDPFSPVRNATGNADKWRKDEFFERNQVVENECRALMALLGLEKVSEPQTIFSSKVKLNIIKR</sequence>
<evidence type="ECO:0000313" key="2">
    <source>
        <dbReference type="EMBL" id="CAH3168065.1"/>
    </source>
</evidence>
<dbReference type="PANTHER" id="PTHR10704:SF44">
    <property type="entry name" value="LD35051P-RELATED"/>
    <property type="match status" value="1"/>
</dbReference>
<dbReference type="EMBL" id="CALNXK010000143">
    <property type="protein sequence ID" value="CAH3168065.1"/>
    <property type="molecule type" value="Genomic_DNA"/>
</dbReference>
<name>A0ABN8QNX6_9CNID</name>
<comment type="caution">
    <text evidence="2">The sequence shown here is derived from an EMBL/GenBank/DDBJ whole genome shotgun (WGS) entry which is preliminary data.</text>
</comment>
<proteinExistence type="predicted"/>
<dbReference type="InterPro" id="IPR000863">
    <property type="entry name" value="Sulfotransferase_dom"/>
</dbReference>
<feature type="domain" description="Sulfotransferase" evidence="1">
    <location>
        <begin position="72"/>
        <end position="377"/>
    </location>
</feature>
<dbReference type="SUPFAM" id="SSF52540">
    <property type="entry name" value="P-loop containing nucleoside triphosphate hydrolases"/>
    <property type="match status" value="1"/>
</dbReference>
<dbReference type="Gene3D" id="3.40.50.300">
    <property type="entry name" value="P-loop containing nucleotide triphosphate hydrolases"/>
    <property type="match status" value="1"/>
</dbReference>
<gene>
    <name evidence="2" type="ORF">PLOB_00008999</name>
</gene>
<evidence type="ECO:0000313" key="3">
    <source>
        <dbReference type="Proteomes" id="UP001159405"/>
    </source>
</evidence>
<protein>
    <recommendedName>
        <fullName evidence="1">Sulfotransferase domain-containing protein</fullName>
    </recommendedName>
</protein>
<dbReference type="InterPro" id="IPR051135">
    <property type="entry name" value="Gal/GlcNAc/GalNAc_ST"/>
</dbReference>
<dbReference type="InterPro" id="IPR027417">
    <property type="entry name" value="P-loop_NTPase"/>
</dbReference>
<organism evidence="2 3">
    <name type="scientific">Porites lobata</name>
    <dbReference type="NCBI Taxonomy" id="104759"/>
    <lineage>
        <taxon>Eukaryota</taxon>
        <taxon>Metazoa</taxon>
        <taxon>Cnidaria</taxon>
        <taxon>Anthozoa</taxon>
        <taxon>Hexacorallia</taxon>
        <taxon>Scleractinia</taxon>
        <taxon>Fungiina</taxon>
        <taxon>Poritidae</taxon>
        <taxon>Porites</taxon>
    </lineage>
</organism>
<dbReference type="Pfam" id="PF00685">
    <property type="entry name" value="Sulfotransfer_1"/>
    <property type="match status" value="1"/>
</dbReference>
<evidence type="ECO:0000259" key="1">
    <source>
        <dbReference type="Pfam" id="PF00685"/>
    </source>
</evidence>